<dbReference type="AlphaFoldDB" id="A0AA88L893"/>
<dbReference type="InterPro" id="IPR012337">
    <property type="entry name" value="RNaseH-like_sf"/>
</dbReference>
<evidence type="ECO:0000313" key="3">
    <source>
        <dbReference type="Proteomes" id="UP001187531"/>
    </source>
</evidence>
<dbReference type="GO" id="GO:0003676">
    <property type="term" value="F:nucleic acid binding"/>
    <property type="evidence" value="ECO:0007669"/>
    <property type="project" value="InterPro"/>
</dbReference>
<keyword evidence="3" id="KW-1185">Reference proteome</keyword>
<organism evidence="2 3">
    <name type="scientific">Artemia franciscana</name>
    <name type="common">Brine shrimp</name>
    <name type="synonym">Artemia sanfranciscana</name>
    <dbReference type="NCBI Taxonomy" id="6661"/>
    <lineage>
        <taxon>Eukaryota</taxon>
        <taxon>Metazoa</taxon>
        <taxon>Ecdysozoa</taxon>
        <taxon>Arthropoda</taxon>
        <taxon>Crustacea</taxon>
        <taxon>Branchiopoda</taxon>
        <taxon>Anostraca</taxon>
        <taxon>Artemiidae</taxon>
        <taxon>Artemia</taxon>
    </lineage>
</organism>
<protein>
    <recommendedName>
        <fullName evidence="1">RNase H type-1 domain-containing protein</fullName>
    </recommendedName>
</protein>
<dbReference type="EMBL" id="JAVRJZ010000007">
    <property type="protein sequence ID" value="KAK2720702.1"/>
    <property type="molecule type" value="Genomic_DNA"/>
</dbReference>
<evidence type="ECO:0000313" key="2">
    <source>
        <dbReference type="EMBL" id="KAK2720702.1"/>
    </source>
</evidence>
<reference evidence="2" key="1">
    <citation type="submission" date="2023-07" db="EMBL/GenBank/DDBJ databases">
        <title>Chromosome-level genome assembly of Artemia franciscana.</title>
        <authorList>
            <person name="Jo E."/>
        </authorList>
    </citation>
    <scope>NUCLEOTIDE SEQUENCE</scope>
    <source>
        <tissue evidence="2">Whole body</tissue>
    </source>
</reference>
<accession>A0AA88L893</accession>
<dbReference type="InterPro" id="IPR002156">
    <property type="entry name" value="RNaseH_domain"/>
</dbReference>
<proteinExistence type="predicted"/>
<dbReference type="CDD" id="cd09276">
    <property type="entry name" value="Rnase_HI_RT_non_LTR"/>
    <property type="match status" value="1"/>
</dbReference>
<dbReference type="InterPro" id="IPR036397">
    <property type="entry name" value="RNaseH_sf"/>
</dbReference>
<feature type="domain" description="RNase H type-1" evidence="1">
    <location>
        <begin position="133"/>
        <end position="267"/>
    </location>
</feature>
<dbReference type="GO" id="GO:0004523">
    <property type="term" value="F:RNA-DNA hybrid ribonuclease activity"/>
    <property type="evidence" value="ECO:0007669"/>
    <property type="project" value="InterPro"/>
</dbReference>
<dbReference type="Gene3D" id="3.30.420.10">
    <property type="entry name" value="Ribonuclease H-like superfamily/Ribonuclease H"/>
    <property type="match status" value="1"/>
</dbReference>
<dbReference type="Pfam" id="PF00075">
    <property type="entry name" value="RNase_H"/>
    <property type="match status" value="1"/>
</dbReference>
<comment type="caution">
    <text evidence="2">The sequence shown here is derived from an EMBL/GenBank/DDBJ whole genome shotgun (WGS) entry which is preliminary data.</text>
</comment>
<gene>
    <name evidence="2" type="ORF">QYM36_004555</name>
</gene>
<dbReference type="Proteomes" id="UP001187531">
    <property type="component" value="Unassembled WGS sequence"/>
</dbReference>
<dbReference type="PROSITE" id="PS50879">
    <property type="entry name" value="RNASE_H_1"/>
    <property type="match status" value="1"/>
</dbReference>
<dbReference type="SUPFAM" id="SSF53098">
    <property type="entry name" value="Ribonuclease H-like"/>
    <property type="match status" value="1"/>
</dbReference>
<sequence length="333" mass="37999">MFLSESLYQPQGGCTPIHQNTGFPVHKDIYEDLNDCNLVGFSFGKPKIKIVKKKMTSENEVGTEVYENECERFMLIFRAFTAELMDGTIERKEKAALRAKEMEKLLDPCIKHLKAETKIMQRRRDYKKAMEKYGEFVKIFTDGSALGEGVAGCAVAIPELGRIKIQKIQFEKAIQAELQGLLEALLLILDSTWKLGDSVVICTDALSCLESLMSVKAHKRESLIRRIQYTAFRASKKLKVLRFMWVPAHMGIADNEQADLGARHAANIMNSKPNIICYDPRVEKDFLRDNLAKKAKFLPKKEKPEKNKKKLLEPHQKMCFNRAPKDTQLLVSN</sequence>
<name>A0AA88L893_ARTSF</name>
<evidence type="ECO:0000259" key="1">
    <source>
        <dbReference type="PROSITE" id="PS50879"/>
    </source>
</evidence>